<protein>
    <recommendedName>
        <fullName evidence="4">Gustatory receptor</fullName>
    </recommendedName>
</protein>
<feature type="transmembrane region" description="Helical" evidence="1">
    <location>
        <begin position="354"/>
        <end position="377"/>
    </location>
</feature>
<feature type="transmembrane region" description="Helical" evidence="1">
    <location>
        <begin position="237"/>
        <end position="258"/>
    </location>
</feature>
<feature type="transmembrane region" description="Helical" evidence="1">
    <location>
        <begin position="270"/>
        <end position="290"/>
    </location>
</feature>
<name>A0ABQ8JV40_DERPT</name>
<evidence type="ECO:0000313" key="2">
    <source>
        <dbReference type="EMBL" id="KAH9426280.1"/>
    </source>
</evidence>
<reference evidence="2 3" key="1">
    <citation type="journal article" date="2018" name="J. Allergy Clin. Immunol.">
        <title>High-quality assembly of Dermatophagoides pteronyssinus genome and transcriptome reveals a wide range of novel allergens.</title>
        <authorList>
            <person name="Liu X.Y."/>
            <person name="Yang K.Y."/>
            <person name="Wang M.Q."/>
            <person name="Kwok J.S."/>
            <person name="Zeng X."/>
            <person name="Yang Z."/>
            <person name="Xiao X.J."/>
            <person name="Lau C.P."/>
            <person name="Li Y."/>
            <person name="Huang Z.M."/>
            <person name="Ba J.G."/>
            <person name="Yim A.K."/>
            <person name="Ouyang C.Y."/>
            <person name="Ngai S.M."/>
            <person name="Chan T.F."/>
            <person name="Leung E.L."/>
            <person name="Liu L."/>
            <person name="Liu Z.G."/>
            <person name="Tsui S.K."/>
        </authorList>
    </citation>
    <scope>NUCLEOTIDE SEQUENCE [LARGE SCALE GENOMIC DNA]</scope>
    <source>
        <strain evidence="2">Derp</strain>
    </source>
</reference>
<accession>A0ABQ8JV40</accession>
<keyword evidence="3" id="KW-1185">Reference proteome</keyword>
<feature type="transmembrane region" description="Helical" evidence="1">
    <location>
        <begin position="502"/>
        <end position="519"/>
    </location>
</feature>
<organism evidence="2 3">
    <name type="scientific">Dermatophagoides pteronyssinus</name>
    <name type="common">European house dust mite</name>
    <dbReference type="NCBI Taxonomy" id="6956"/>
    <lineage>
        <taxon>Eukaryota</taxon>
        <taxon>Metazoa</taxon>
        <taxon>Ecdysozoa</taxon>
        <taxon>Arthropoda</taxon>
        <taxon>Chelicerata</taxon>
        <taxon>Arachnida</taxon>
        <taxon>Acari</taxon>
        <taxon>Acariformes</taxon>
        <taxon>Sarcoptiformes</taxon>
        <taxon>Astigmata</taxon>
        <taxon>Psoroptidia</taxon>
        <taxon>Analgoidea</taxon>
        <taxon>Pyroglyphidae</taxon>
        <taxon>Dermatophagoidinae</taxon>
        <taxon>Dermatophagoides</taxon>
    </lineage>
</organism>
<evidence type="ECO:0008006" key="4">
    <source>
        <dbReference type="Google" id="ProtNLM"/>
    </source>
</evidence>
<gene>
    <name evidence="2" type="ORF">DERP_010847</name>
</gene>
<keyword evidence="1" id="KW-1133">Transmembrane helix</keyword>
<evidence type="ECO:0000256" key="1">
    <source>
        <dbReference type="SAM" id="Phobius"/>
    </source>
</evidence>
<evidence type="ECO:0000313" key="3">
    <source>
        <dbReference type="Proteomes" id="UP000887458"/>
    </source>
</evidence>
<keyword evidence="1" id="KW-0812">Transmembrane</keyword>
<reference evidence="2 3" key="2">
    <citation type="journal article" date="2022" name="Mol. Biol. Evol.">
        <title>Comparative Genomics Reveals Insights into the Divergent Evolution of Astigmatic Mites and Household Pest Adaptations.</title>
        <authorList>
            <person name="Xiong Q."/>
            <person name="Wan A.T."/>
            <person name="Liu X."/>
            <person name="Fung C.S."/>
            <person name="Xiao X."/>
            <person name="Malainual N."/>
            <person name="Hou J."/>
            <person name="Wang L."/>
            <person name="Wang M."/>
            <person name="Yang K.Y."/>
            <person name="Cui Y."/>
            <person name="Leung E.L."/>
            <person name="Nong W."/>
            <person name="Shin S.K."/>
            <person name="Au S.W."/>
            <person name="Jeong K.Y."/>
            <person name="Chew F.T."/>
            <person name="Hui J.H."/>
            <person name="Leung T.F."/>
            <person name="Tungtrongchitr A."/>
            <person name="Zhong N."/>
            <person name="Liu Z."/>
            <person name="Tsui S.K."/>
        </authorList>
    </citation>
    <scope>NUCLEOTIDE SEQUENCE [LARGE SCALE GENOMIC DNA]</scope>
    <source>
        <strain evidence="2">Derp</strain>
    </source>
</reference>
<keyword evidence="1" id="KW-0472">Membrane</keyword>
<feature type="transmembrane region" description="Helical" evidence="1">
    <location>
        <begin position="146"/>
        <end position="167"/>
    </location>
</feature>
<feature type="transmembrane region" description="Helical" evidence="1">
    <location>
        <begin position="297"/>
        <end position="314"/>
    </location>
</feature>
<sequence>MAIEQQLYRTNWSNIIDSTNPIINQNDNFTIRKQQFRLTKLSSIYDYIVYRIHRRYRRNPFRCLIKWMILLNLLPLNEFEQITNRKFVDNKRKKYVIIFNVIPGILNLFRLFSSLKSYDELNDNDHQLNWHTCIFAPLFIYGENRYQFNLALFSSFFCEFLLFYLSWKIVLNPKKRYNLFIQIKQWDQIFQQTFGDNSFKPNQSALIKKSRKLQSTIQYSSINNRKQLRKLCCWLDFYVRAIPIFGCIMMIFFLNMIGLDFLIGYNNYQLSLLFWFSFIFFNIILLFSTFRVLNFSLSWLFILLISALLYHYQYEHVRTRMLLMKSSTKHEYRIKLLCQLNEINGKIMRFAHEISTFVLIFYYVYVIINDMELVLLLDLRSEDFIRYALAVVFFATFTFAVIGFTVFAQLNVYSRRLIPQIERLIYCQNDHQQHQQSTVMSIYDRIISNRQQILQHQQHCQYLPIRLILFRLKLLETHLQLTTNMIGIRCGDIFTITSADNFRSLIFFFINVILISNLFQSHF</sequence>
<dbReference type="Proteomes" id="UP000887458">
    <property type="component" value="Unassembled WGS sequence"/>
</dbReference>
<comment type="caution">
    <text evidence="2">The sequence shown here is derived from an EMBL/GenBank/DDBJ whole genome shotgun (WGS) entry which is preliminary data.</text>
</comment>
<dbReference type="EMBL" id="NJHN03000011">
    <property type="protein sequence ID" value="KAH9426280.1"/>
    <property type="molecule type" value="Genomic_DNA"/>
</dbReference>
<proteinExistence type="predicted"/>
<feature type="transmembrane region" description="Helical" evidence="1">
    <location>
        <begin position="95"/>
        <end position="112"/>
    </location>
</feature>
<feature type="transmembrane region" description="Helical" evidence="1">
    <location>
        <begin position="384"/>
        <end position="407"/>
    </location>
</feature>